<dbReference type="Proteomes" id="UP000509658">
    <property type="component" value="Chromosome"/>
</dbReference>
<keyword evidence="6 11" id="KW-0732">Signal</keyword>
<evidence type="ECO:0000256" key="4">
    <source>
        <dbReference type="ARBA" id="ARBA00022452"/>
    </source>
</evidence>
<evidence type="ECO:0000256" key="3">
    <source>
        <dbReference type="ARBA" id="ARBA00022448"/>
    </source>
</evidence>
<keyword evidence="9" id="KW-0472">Membrane</keyword>
<evidence type="ECO:0000256" key="10">
    <source>
        <dbReference type="ARBA" id="ARBA00023237"/>
    </source>
</evidence>
<dbReference type="RefSeq" id="WP_174672528.1">
    <property type="nucleotide sequence ID" value="NZ_CP054491.1"/>
</dbReference>
<evidence type="ECO:0000313" key="13">
    <source>
        <dbReference type="EMBL" id="QKQ24985.1"/>
    </source>
</evidence>
<dbReference type="InterPro" id="IPR002299">
    <property type="entry name" value="Porin_Neis"/>
</dbReference>
<evidence type="ECO:0000256" key="9">
    <source>
        <dbReference type="ARBA" id="ARBA00023136"/>
    </source>
</evidence>
<sequence length="376" mass="39800">MNRKLLSLLVASLVSAPAITSADVSISGTMHMSIDSTDDGGTSDSDNSSVSSNFSNIVFSGDEDLGSGMKAVWQVTSVTTLDEQSGDTWATGPSYLGLSGNFGTVIAGKADTPYFTFQSKFDVMDGTLADLATIMGTDAEGNELFEDDYADNFNLTTPNTIAYISPNMGGFTVVGAYVTDWAAAGDEDSNNFDAFSVSGTYENGGLMIGAAFERHNHDPSGCQLYDDWPGAFDADVWCDDATTNDALEIGAAFTTGDTSVGLLWENIDGTGAIDRDAWAAYLTQGFGNNTFKVLYSTVSQSSLPDNGEEDEDEASMWAIGLDHAMSPRTTIYGMYASLENDDDSERYLGGVDHGDRLGDGGGRDQSGFSLGIVHSF</sequence>
<evidence type="ECO:0000259" key="12">
    <source>
        <dbReference type="Pfam" id="PF13609"/>
    </source>
</evidence>
<dbReference type="PANTHER" id="PTHR34501">
    <property type="entry name" value="PROTEIN YDDL-RELATED"/>
    <property type="match status" value="1"/>
</dbReference>
<evidence type="ECO:0000256" key="7">
    <source>
        <dbReference type="ARBA" id="ARBA00023065"/>
    </source>
</evidence>
<accession>A0A6N0HRN4</accession>
<keyword evidence="4" id="KW-1134">Transmembrane beta strand</keyword>
<comment type="subunit">
    <text evidence="2">Homotrimer.</text>
</comment>
<dbReference type="InterPro" id="IPR033900">
    <property type="entry name" value="Gram_neg_porin_domain"/>
</dbReference>
<organism evidence="13 14">
    <name type="scientific">Candidatus Reidiella endopervernicosa</name>
    <dbReference type="NCBI Taxonomy" id="2738883"/>
    <lineage>
        <taxon>Bacteria</taxon>
        <taxon>Pseudomonadati</taxon>
        <taxon>Pseudomonadota</taxon>
        <taxon>Gammaproteobacteria</taxon>
        <taxon>Candidatus Reidiella</taxon>
    </lineage>
</organism>
<dbReference type="AlphaFoldDB" id="A0A6N0HRN4"/>
<dbReference type="CDD" id="cd00342">
    <property type="entry name" value="gram_neg_porins"/>
    <property type="match status" value="1"/>
</dbReference>
<gene>
    <name evidence="13" type="ORF">HUE57_00805</name>
</gene>
<dbReference type="Pfam" id="PF13609">
    <property type="entry name" value="Porin_4"/>
    <property type="match status" value="1"/>
</dbReference>
<keyword evidence="8" id="KW-0626">Porin</keyword>
<keyword evidence="3" id="KW-0813">Transport</keyword>
<dbReference type="KEGG" id="rev:HUE57_00805"/>
<evidence type="ECO:0000256" key="1">
    <source>
        <dbReference type="ARBA" id="ARBA00004571"/>
    </source>
</evidence>
<evidence type="ECO:0000256" key="2">
    <source>
        <dbReference type="ARBA" id="ARBA00011233"/>
    </source>
</evidence>
<feature type="chain" id="PRO_5027028573" evidence="11">
    <location>
        <begin position="23"/>
        <end position="376"/>
    </location>
</feature>
<evidence type="ECO:0000256" key="8">
    <source>
        <dbReference type="ARBA" id="ARBA00023114"/>
    </source>
</evidence>
<keyword evidence="14" id="KW-1185">Reference proteome</keyword>
<dbReference type="GO" id="GO:0015288">
    <property type="term" value="F:porin activity"/>
    <property type="evidence" value="ECO:0007669"/>
    <property type="project" value="UniProtKB-KW"/>
</dbReference>
<name>A0A6N0HRN4_9GAMM</name>
<proteinExistence type="predicted"/>
<dbReference type="InterPro" id="IPR023614">
    <property type="entry name" value="Porin_dom_sf"/>
</dbReference>
<reference evidence="13 14" key="1">
    <citation type="submission" date="2020-05" db="EMBL/GenBank/DDBJ databases">
        <title>Horizontal transmission and recombination maintain forever young bacterial symbiont genomes.</title>
        <authorList>
            <person name="Russell S.L."/>
            <person name="Pepper-Tunick E."/>
            <person name="Svedberg J."/>
            <person name="Byrne A."/>
            <person name="Ruelas Castillo J."/>
            <person name="Vollmers C."/>
            <person name="Beinart R.A."/>
            <person name="Corbett-Detig R."/>
        </authorList>
    </citation>
    <scope>NUCLEOTIDE SEQUENCE [LARGE SCALE GENOMIC DNA]</scope>
    <source>
        <strain evidence="13">Santa_Monica_outfall</strain>
    </source>
</reference>
<dbReference type="SUPFAM" id="SSF56935">
    <property type="entry name" value="Porins"/>
    <property type="match status" value="1"/>
</dbReference>
<evidence type="ECO:0000256" key="5">
    <source>
        <dbReference type="ARBA" id="ARBA00022692"/>
    </source>
</evidence>
<comment type="subcellular location">
    <subcellularLocation>
        <location evidence="1">Cell outer membrane</location>
        <topology evidence="1">Multi-pass membrane protein</topology>
    </subcellularLocation>
</comment>
<dbReference type="PRINTS" id="PR00184">
    <property type="entry name" value="NEISSPPORIN"/>
</dbReference>
<dbReference type="Gene3D" id="2.40.160.10">
    <property type="entry name" value="Porin"/>
    <property type="match status" value="1"/>
</dbReference>
<feature type="signal peptide" evidence="11">
    <location>
        <begin position="1"/>
        <end position="22"/>
    </location>
</feature>
<dbReference type="GO" id="GO:0046930">
    <property type="term" value="C:pore complex"/>
    <property type="evidence" value="ECO:0007669"/>
    <property type="project" value="UniProtKB-KW"/>
</dbReference>
<dbReference type="GO" id="GO:0006811">
    <property type="term" value="P:monoatomic ion transport"/>
    <property type="evidence" value="ECO:0007669"/>
    <property type="project" value="UniProtKB-KW"/>
</dbReference>
<dbReference type="GO" id="GO:0009279">
    <property type="term" value="C:cell outer membrane"/>
    <property type="evidence" value="ECO:0007669"/>
    <property type="project" value="UniProtKB-SubCell"/>
</dbReference>
<dbReference type="EMBL" id="CP054491">
    <property type="protein sequence ID" value="QKQ24985.1"/>
    <property type="molecule type" value="Genomic_DNA"/>
</dbReference>
<protein>
    <submittedName>
        <fullName evidence="13">Porin</fullName>
    </submittedName>
</protein>
<feature type="domain" description="Porin" evidence="12">
    <location>
        <begin position="11"/>
        <end position="343"/>
    </location>
</feature>
<evidence type="ECO:0000256" key="11">
    <source>
        <dbReference type="SAM" id="SignalP"/>
    </source>
</evidence>
<keyword evidence="7" id="KW-0406">Ion transport</keyword>
<keyword evidence="5" id="KW-0812">Transmembrane</keyword>
<evidence type="ECO:0000313" key="14">
    <source>
        <dbReference type="Proteomes" id="UP000509658"/>
    </source>
</evidence>
<evidence type="ECO:0000256" key="6">
    <source>
        <dbReference type="ARBA" id="ARBA00022729"/>
    </source>
</evidence>
<dbReference type="PANTHER" id="PTHR34501:SF9">
    <property type="entry name" value="MAJOR OUTER MEMBRANE PROTEIN P.IA"/>
    <property type="match status" value="1"/>
</dbReference>
<keyword evidence="10" id="KW-0998">Cell outer membrane</keyword>
<dbReference type="InterPro" id="IPR050298">
    <property type="entry name" value="Gram-neg_bact_OMP"/>
</dbReference>